<proteinExistence type="predicted"/>
<evidence type="ECO:0000256" key="2">
    <source>
        <dbReference type="SAM" id="Phobius"/>
    </source>
</evidence>
<keyword evidence="2" id="KW-0812">Transmembrane</keyword>
<accession>A0A2H5XDT5</accession>
<dbReference type="AlphaFoldDB" id="A0A2H5XDT5"/>
<organism evidence="3 4">
    <name type="scientific">Candidatus Fervidibacter japonicus</name>
    <dbReference type="NCBI Taxonomy" id="2035412"/>
    <lineage>
        <taxon>Bacteria</taxon>
        <taxon>Candidatus Fervidibacterota</taxon>
        <taxon>Candidatus Fervidibacter</taxon>
    </lineage>
</organism>
<dbReference type="Proteomes" id="UP000236173">
    <property type="component" value="Unassembled WGS sequence"/>
</dbReference>
<reference evidence="4" key="1">
    <citation type="submission" date="2017-09" db="EMBL/GenBank/DDBJ databases">
        <title>Metaegenomics of thermophilic ammonia-oxidizing enrichment culture.</title>
        <authorList>
            <person name="Kato S."/>
            <person name="Suzuki K."/>
        </authorList>
    </citation>
    <scope>NUCLEOTIDE SEQUENCE [LARGE SCALE GENOMIC DNA]</scope>
</reference>
<comment type="caution">
    <text evidence="3">The sequence shown here is derived from an EMBL/GenBank/DDBJ whole genome shotgun (WGS) entry which is preliminary data.</text>
</comment>
<feature type="transmembrane region" description="Helical" evidence="2">
    <location>
        <begin position="35"/>
        <end position="57"/>
    </location>
</feature>
<evidence type="ECO:0000313" key="4">
    <source>
        <dbReference type="Proteomes" id="UP000236173"/>
    </source>
</evidence>
<evidence type="ECO:0000313" key="3">
    <source>
        <dbReference type="EMBL" id="GBC99348.1"/>
    </source>
</evidence>
<feature type="compositionally biased region" description="Polar residues" evidence="1">
    <location>
        <begin position="20"/>
        <end position="30"/>
    </location>
</feature>
<sequence length="123" mass="13199">MAEERQEVWQNAPTPPSDEPTAQATQPQQRGGSSLVGFIIGLVVGAAVALFITWMAWKVPLDNANAQLAQRDRMLEISQQREQKLRQALNAIRDALNTATSALEAGKTSGTTASPSSPSPTTR</sequence>
<name>A0A2H5XDT5_9BACT</name>
<feature type="region of interest" description="Disordered" evidence="1">
    <location>
        <begin position="100"/>
        <end position="123"/>
    </location>
</feature>
<feature type="compositionally biased region" description="Low complexity" evidence="1">
    <location>
        <begin position="108"/>
        <end position="123"/>
    </location>
</feature>
<gene>
    <name evidence="3" type="ORF">HRbin17_01870</name>
</gene>
<protein>
    <submittedName>
        <fullName evidence="3">Uncharacterized protein</fullName>
    </submittedName>
</protein>
<feature type="region of interest" description="Disordered" evidence="1">
    <location>
        <begin position="1"/>
        <end position="30"/>
    </location>
</feature>
<evidence type="ECO:0000256" key="1">
    <source>
        <dbReference type="SAM" id="MobiDB-lite"/>
    </source>
</evidence>
<keyword evidence="2" id="KW-1133">Transmembrane helix</keyword>
<dbReference type="EMBL" id="BEHT01000025">
    <property type="protein sequence ID" value="GBC99348.1"/>
    <property type="molecule type" value="Genomic_DNA"/>
</dbReference>
<keyword evidence="2" id="KW-0472">Membrane</keyword>